<feature type="coiled-coil region" evidence="1">
    <location>
        <begin position="71"/>
        <end position="222"/>
    </location>
</feature>
<dbReference type="Proteomes" id="UP000276133">
    <property type="component" value="Unassembled WGS sequence"/>
</dbReference>
<evidence type="ECO:0000313" key="4">
    <source>
        <dbReference type="Proteomes" id="UP000276133"/>
    </source>
</evidence>
<comment type="caution">
    <text evidence="3">The sequence shown here is derived from an EMBL/GenBank/DDBJ whole genome shotgun (WGS) entry which is preliminary data.</text>
</comment>
<keyword evidence="4" id="KW-1185">Reference proteome</keyword>
<proteinExistence type="predicted"/>
<accession>A0A3M7SUA1</accession>
<evidence type="ECO:0000313" key="3">
    <source>
        <dbReference type="EMBL" id="RNA39207.1"/>
    </source>
</evidence>
<gene>
    <name evidence="3" type="ORF">BpHYR1_009525</name>
</gene>
<dbReference type="AlphaFoldDB" id="A0A3M7SUA1"/>
<keyword evidence="1" id="KW-0175">Coiled coil</keyword>
<name>A0A3M7SUA1_BRAPC</name>
<dbReference type="OrthoDB" id="5985715at2759"/>
<dbReference type="EMBL" id="REGN01000774">
    <property type="protein sequence ID" value="RNA39207.1"/>
    <property type="molecule type" value="Genomic_DNA"/>
</dbReference>
<organism evidence="3 4">
    <name type="scientific">Brachionus plicatilis</name>
    <name type="common">Marine rotifer</name>
    <name type="synonym">Brachionus muelleri</name>
    <dbReference type="NCBI Taxonomy" id="10195"/>
    <lineage>
        <taxon>Eukaryota</taxon>
        <taxon>Metazoa</taxon>
        <taxon>Spiralia</taxon>
        <taxon>Gnathifera</taxon>
        <taxon>Rotifera</taxon>
        <taxon>Eurotatoria</taxon>
        <taxon>Monogononta</taxon>
        <taxon>Pseudotrocha</taxon>
        <taxon>Ploima</taxon>
        <taxon>Brachionidae</taxon>
        <taxon>Brachionus</taxon>
    </lineage>
</organism>
<evidence type="ECO:0000256" key="2">
    <source>
        <dbReference type="SAM" id="SignalP"/>
    </source>
</evidence>
<sequence length="258" mass="30822">MAVFYSLCIDLMALNLFLCIVQHSTMYQANNQIEKSQKSEDKSDLEEVENIWNTEEIGILRKNLIKIKEDNFQLKSQLAVAIEENKRLREKLEKITNETKNLPDEVKSLEKTNERLYIRVQDMESRYAIYVAEMENLENSIKQFRENEQSLKSKIQECNSEKLKLDLENKRLNIKLESCKNELKNYFMEKCENYKLKYLKQINKLENKLTESQDLLHREKEQHEKCKKGLDHLRTHFMYAFVPGENYSRINEKNISPL</sequence>
<protein>
    <submittedName>
        <fullName evidence="3">Leucine zipper tumor suppressor 1-like</fullName>
    </submittedName>
</protein>
<reference evidence="3 4" key="1">
    <citation type="journal article" date="2018" name="Sci. Rep.">
        <title>Genomic signatures of local adaptation to the degree of environmental predictability in rotifers.</title>
        <authorList>
            <person name="Franch-Gras L."/>
            <person name="Hahn C."/>
            <person name="Garcia-Roger E.M."/>
            <person name="Carmona M.J."/>
            <person name="Serra M."/>
            <person name="Gomez A."/>
        </authorList>
    </citation>
    <scope>NUCLEOTIDE SEQUENCE [LARGE SCALE GENOMIC DNA]</scope>
    <source>
        <strain evidence="3">HYR1</strain>
    </source>
</reference>
<evidence type="ECO:0000256" key="1">
    <source>
        <dbReference type="SAM" id="Coils"/>
    </source>
</evidence>
<keyword evidence="2" id="KW-0732">Signal</keyword>
<feature type="chain" id="PRO_5018067668" evidence="2">
    <location>
        <begin position="24"/>
        <end position="258"/>
    </location>
</feature>
<feature type="signal peptide" evidence="2">
    <location>
        <begin position="1"/>
        <end position="23"/>
    </location>
</feature>